<sequence length="113" mass="12853">MIHLYLDDYRPCPKGFVHAANASECNLILDECEVDILSLDYDLGWNAPTGLDVVRHMIGGSRYARSIYLHSSSPLGRQKMYELLYSHKPDYVKLYLHAMPPELLMRIAAGQAK</sequence>
<dbReference type="AlphaFoldDB" id="A0A329MRL7"/>
<feature type="domain" description="Cyclic-phosphate processing Receiver" evidence="1">
    <location>
        <begin position="2"/>
        <end position="85"/>
    </location>
</feature>
<name>A0A329MRL7_9BACL</name>
<dbReference type="RefSeq" id="WP_113031444.1">
    <property type="nucleotide sequence ID" value="NZ_QMFB01000007.1"/>
</dbReference>
<keyword evidence="2" id="KW-0131">Cell cycle</keyword>
<evidence type="ECO:0000313" key="2">
    <source>
        <dbReference type="EMBL" id="RAV20587.1"/>
    </source>
</evidence>
<proteinExistence type="predicted"/>
<dbReference type="Pfam" id="PF20274">
    <property type="entry name" value="cREC_REC"/>
    <property type="match status" value="1"/>
</dbReference>
<comment type="caution">
    <text evidence="2">The sequence shown here is derived from an EMBL/GenBank/DDBJ whole genome shotgun (WGS) entry which is preliminary data.</text>
</comment>
<evidence type="ECO:0000313" key="3">
    <source>
        <dbReference type="Proteomes" id="UP000250369"/>
    </source>
</evidence>
<dbReference type="GO" id="GO:0051301">
    <property type="term" value="P:cell division"/>
    <property type="evidence" value="ECO:0007669"/>
    <property type="project" value="UniProtKB-KW"/>
</dbReference>
<keyword evidence="3" id="KW-1185">Reference proteome</keyword>
<dbReference type="EMBL" id="QMFB01000007">
    <property type="protein sequence ID" value="RAV20587.1"/>
    <property type="molecule type" value="Genomic_DNA"/>
</dbReference>
<keyword evidence="2" id="KW-0132">Cell division</keyword>
<gene>
    <name evidence="2" type="ORF">DQG23_13810</name>
</gene>
<evidence type="ECO:0000259" key="1">
    <source>
        <dbReference type="Pfam" id="PF20274"/>
    </source>
</evidence>
<protein>
    <submittedName>
        <fullName evidence="2">Cell division protein FtsJ</fullName>
    </submittedName>
</protein>
<reference evidence="2 3" key="1">
    <citation type="journal article" date="2009" name="Int. J. Syst. Evol. Microbiol.">
        <title>Paenibacillus contaminans sp. nov., isolated from a contaminated laboratory plate.</title>
        <authorList>
            <person name="Chou J.H."/>
            <person name="Lee J.H."/>
            <person name="Lin M.C."/>
            <person name="Chang P.S."/>
            <person name="Arun A.B."/>
            <person name="Young C.C."/>
            <person name="Chen W.M."/>
        </authorList>
    </citation>
    <scope>NUCLEOTIDE SEQUENCE [LARGE SCALE GENOMIC DNA]</scope>
    <source>
        <strain evidence="2 3">CKOBP-6</strain>
    </source>
</reference>
<dbReference type="Proteomes" id="UP000250369">
    <property type="component" value="Unassembled WGS sequence"/>
</dbReference>
<accession>A0A329MRL7</accession>
<dbReference type="OrthoDB" id="2614698at2"/>
<dbReference type="InterPro" id="IPR046909">
    <property type="entry name" value="cREC_REC"/>
</dbReference>
<organism evidence="2 3">
    <name type="scientific">Paenibacillus contaminans</name>
    <dbReference type="NCBI Taxonomy" id="450362"/>
    <lineage>
        <taxon>Bacteria</taxon>
        <taxon>Bacillati</taxon>
        <taxon>Bacillota</taxon>
        <taxon>Bacilli</taxon>
        <taxon>Bacillales</taxon>
        <taxon>Paenibacillaceae</taxon>
        <taxon>Paenibacillus</taxon>
    </lineage>
</organism>